<feature type="chain" id="PRO_5004290449" evidence="1">
    <location>
        <begin position="18"/>
        <end position="697"/>
    </location>
</feature>
<feature type="signal peptide" evidence="1">
    <location>
        <begin position="1"/>
        <end position="17"/>
    </location>
</feature>
<dbReference type="KEGG" id="gvi:gll4200"/>
<keyword evidence="4" id="KW-1185">Reference proteome</keyword>
<evidence type="ECO:0000313" key="3">
    <source>
        <dbReference type="EMBL" id="BAC92141.1"/>
    </source>
</evidence>
<dbReference type="OrthoDB" id="9796428at2"/>
<sequence>MKFGLQLFNLTLPVALALPLSLAHRPQPVGALESAGTPSEAPQVVFEANKGQSAPQVKFLSRHRDSSLFLTAAEAVVALRTDKKTATALRLRWLGANPNPQMVGVQPQAGVSNYYLGSEPQRWQTNVGHYAKVQYRSVYPGIDMVWYGQKRELEYDFVVQPGADLRAIRLELQGAERLELDRQGDLLLRLPGGATLKQPRPLVYQQINGKRRAVEGRYVLAGRETIGFVVGRYDRTQPLVIDPVLRYSTYLGGSGEDLGDALAVDRTGSVYVTGESFSANFPTTAGAYQLSPAGGGDVFVTKLNSAGSALVYSTFIGGSASEVGERVVVDRQGNAYVGGTTASPNFPTTGGAYQTASGGGEDAFIAKLDASGGALVYSTYLGGSADDAGDEITLDSTGNVLIAGVTASTDFPVSAGAFQSAIGGGEDGFVAKLNPAGSALVYSTLLGGSEDDVADAIDLDSEGNAVVTGVTASPNFPLSARALQRRLRGDTDAFVSKFNADGSALVFSTYLGGNADEEGDEIGVDSAGNVYITGITNSANFPATPGAYQGTIGGGEDAFVAKLNPAGTALVYSTFLGGSADDAGDGIAVDQAGNVYLTGQTFSANFPVTAGAFQPTIGGGEDSFVTKFDAAGSSLIYSTFLGGSGSDAADEIVVQAGNAFVTGSTDSPNFPTTLRAYQKALSGGNDAFVVKITDPAP</sequence>
<dbReference type="InterPro" id="IPR010620">
    <property type="entry name" value="SBBP_repeat"/>
</dbReference>
<reference evidence="3 4" key="2">
    <citation type="journal article" date="2003" name="DNA Res.">
        <title>Complete genome structure of Gloeobacter violaceus PCC 7421, a cyanobacterium that lacks thylakoids (supplement).</title>
        <authorList>
            <person name="Nakamura Y."/>
            <person name="Kaneko T."/>
            <person name="Sato S."/>
            <person name="Mimuro M."/>
            <person name="Miyashita H."/>
            <person name="Tsuchiya T."/>
            <person name="Sasamoto S."/>
            <person name="Watanabe A."/>
            <person name="Kawashima K."/>
            <person name="Kishida Y."/>
            <person name="Kiyokawa C."/>
            <person name="Kohara M."/>
            <person name="Matsumoto M."/>
            <person name="Matsuno A."/>
            <person name="Nakazaki N."/>
            <person name="Shimpo S."/>
            <person name="Takeuchi C."/>
            <person name="Yamada M."/>
            <person name="Tabata S."/>
        </authorList>
    </citation>
    <scope>NUCLEOTIDE SEQUENCE [LARGE SCALE GENOMIC DNA]</scope>
    <source>
        <strain evidence="4">ATCC 29082 / PCC 7421</strain>
    </source>
</reference>
<proteinExistence type="predicted"/>
<dbReference type="PANTHER" id="PTHR35580">
    <property type="entry name" value="CELL SURFACE GLYCOPROTEIN (S-LAYER PROTEIN)-LIKE PROTEIN"/>
    <property type="match status" value="1"/>
</dbReference>
<gene>
    <name evidence="3" type="ordered locus">gll4200</name>
</gene>
<protein>
    <submittedName>
        <fullName evidence="3">Gll4200 protein</fullName>
    </submittedName>
</protein>
<dbReference type="RefSeq" id="WP_011144184.1">
    <property type="nucleotide sequence ID" value="NC_005125.1"/>
</dbReference>
<dbReference type="Pfam" id="PF06739">
    <property type="entry name" value="SBBP"/>
    <property type="match status" value="5"/>
</dbReference>
<dbReference type="PhylomeDB" id="Q7NDN5"/>
<dbReference type="AlphaFoldDB" id="Q7NDN5"/>
<dbReference type="Proteomes" id="UP000000557">
    <property type="component" value="Chromosome"/>
</dbReference>
<dbReference type="EnsemblBacteria" id="BAC92141">
    <property type="protein sequence ID" value="BAC92141"/>
    <property type="gene ID" value="BAC92141"/>
</dbReference>
<dbReference type="HOGENOM" id="CLU_003594_0_0_3"/>
<name>Q7NDN5_GLOVI</name>
<dbReference type="InParanoid" id="Q7NDN5"/>
<feature type="domain" description="DUF7948" evidence="2">
    <location>
        <begin position="46"/>
        <end position="244"/>
    </location>
</feature>
<dbReference type="InterPro" id="IPR052918">
    <property type="entry name" value="Motility_Chemotaxis_Reg"/>
</dbReference>
<dbReference type="InterPro" id="IPR057708">
    <property type="entry name" value="DUF7948"/>
</dbReference>
<dbReference type="PANTHER" id="PTHR35580:SF1">
    <property type="entry name" value="PHYTASE-LIKE DOMAIN-CONTAINING PROTEIN"/>
    <property type="match status" value="1"/>
</dbReference>
<keyword evidence="1" id="KW-0732">Signal</keyword>
<dbReference type="EMBL" id="BA000045">
    <property type="protein sequence ID" value="BAC92141.1"/>
    <property type="molecule type" value="Genomic_DNA"/>
</dbReference>
<dbReference type="PATRIC" id="fig|251221.4.peg.4232"/>
<dbReference type="STRING" id="251221.gene:10761719"/>
<accession>Q7NDN5</accession>
<dbReference type="eggNOG" id="COG1404">
    <property type="taxonomic scope" value="Bacteria"/>
</dbReference>
<reference evidence="3 4" key="1">
    <citation type="journal article" date="2003" name="DNA Res.">
        <title>Complete genome structure of Gloeobacter violaceus PCC 7421, a cyanobacterium that lacks thylakoids.</title>
        <authorList>
            <person name="Nakamura Y."/>
            <person name="Kaneko T."/>
            <person name="Sato S."/>
            <person name="Mimuro M."/>
            <person name="Miyashita H."/>
            <person name="Tsuchiya T."/>
            <person name="Sasamoto S."/>
            <person name="Watanabe A."/>
            <person name="Kawashima K."/>
            <person name="Kishida Y."/>
            <person name="Kiyokawa C."/>
            <person name="Kohara M."/>
            <person name="Matsumoto M."/>
            <person name="Matsuno A."/>
            <person name="Nakazaki N."/>
            <person name="Shimpo S."/>
            <person name="Takeuchi C."/>
            <person name="Yamada M."/>
            <person name="Tabata S."/>
        </authorList>
    </citation>
    <scope>NUCLEOTIDE SEQUENCE [LARGE SCALE GENOMIC DNA]</scope>
    <source>
        <strain evidence="4">ATCC 29082 / PCC 7421</strain>
    </source>
</reference>
<evidence type="ECO:0000256" key="1">
    <source>
        <dbReference type="SAM" id="SignalP"/>
    </source>
</evidence>
<dbReference type="Pfam" id="PF25778">
    <property type="entry name" value="DUF7948"/>
    <property type="match status" value="1"/>
</dbReference>
<evidence type="ECO:0000313" key="4">
    <source>
        <dbReference type="Proteomes" id="UP000000557"/>
    </source>
</evidence>
<organism evidence="3 4">
    <name type="scientific">Gloeobacter violaceus (strain ATCC 29082 / PCC 7421)</name>
    <dbReference type="NCBI Taxonomy" id="251221"/>
    <lineage>
        <taxon>Bacteria</taxon>
        <taxon>Bacillati</taxon>
        <taxon>Cyanobacteriota</taxon>
        <taxon>Cyanophyceae</taxon>
        <taxon>Gloeobacterales</taxon>
        <taxon>Gloeobacteraceae</taxon>
        <taxon>Gloeobacter</taxon>
    </lineage>
</organism>
<evidence type="ECO:0000259" key="2">
    <source>
        <dbReference type="Pfam" id="PF25778"/>
    </source>
</evidence>